<evidence type="ECO:0000313" key="2">
    <source>
        <dbReference type="Proteomes" id="UP000006753"/>
    </source>
</evidence>
<dbReference type="InParanoid" id="K1X2A4"/>
<gene>
    <name evidence="1" type="ORF">MBM_07129</name>
</gene>
<proteinExistence type="predicted"/>
<dbReference type="Proteomes" id="UP000006753">
    <property type="component" value="Unassembled WGS sequence"/>
</dbReference>
<sequence>MYHPQAGRSQFEMNARIVGLQNELQAEIDGYDSALLSPEDRRDSDDPKTTSTAVVTRAVLDPRAQEYHPLLASPNSTTGTSFSLPLSRVDRMITPVYGLTERSYGNQFTGFDPREVSSFQIGPFEISSRGIFWFAGRQIWKEEALSTEHVDFVNRAYAAMQKKMIGDYNGIETQLSLQVQQTAAKQLRLQSPQAYENKRQRNQLRLQSPQAYDYKGLRHQLPADKNNSGIRSMFVNLPSHTWKVVLKNIAEKRQLIVFNRWANKLPPASEWKFDTNIRSALRKDENWRELEHEMTGTPVEYMDVVGPWVDAQSHWVRASASDEVLRTGRWGWVR</sequence>
<reference evidence="1 2" key="1">
    <citation type="journal article" date="2012" name="BMC Genomics">
        <title>Sequencing the genome of Marssonina brunnea reveals fungus-poplar co-evolution.</title>
        <authorList>
            <person name="Zhu S."/>
            <person name="Cao Y.-Z."/>
            <person name="Jiang C."/>
            <person name="Tan B.-Y."/>
            <person name="Wang Z."/>
            <person name="Feng S."/>
            <person name="Zhang L."/>
            <person name="Su X.-H."/>
            <person name="Brejova B."/>
            <person name="Vinar T."/>
            <person name="Xu M."/>
            <person name="Wang M.-X."/>
            <person name="Zhang S.-G."/>
            <person name="Huang M.-R."/>
            <person name="Wu R."/>
            <person name="Zhou Y."/>
        </authorList>
    </citation>
    <scope>NUCLEOTIDE SEQUENCE [LARGE SCALE GENOMIC DNA]</scope>
    <source>
        <strain evidence="1 2">MB_m1</strain>
    </source>
</reference>
<dbReference type="RefSeq" id="XP_007295018.1">
    <property type="nucleotide sequence ID" value="XM_007294956.1"/>
</dbReference>
<dbReference type="HOGENOM" id="CLU_831779_0_0_1"/>
<name>K1X2A4_MARBU</name>
<dbReference type="EMBL" id="JH921444">
    <property type="protein sequence ID" value="EKD14918.1"/>
    <property type="molecule type" value="Genomic_DNA"/>
</dbReference>
<dbReference type="KEGG" id="mbe:MBM_07129"/>
<dbReference type="AlphaFoldDB" id="K1X2A4"/>
<keyword evidence="2" id="KW-1185">Reference proteome</keyword>
<accession>K1X2A4</accession>
<dbReference type="GeneID" id="18763064"/>
<organism evidence="1 2">
    <name type="scientific">Marssonina brunnea f. sp. multigermtubi (strain MB_m1)</name>
    <name type="common">Marssonina leaf spot fungus</name>
    <dbReference type="NCBI Taxonomy" id="1072389"/>
    <lineage>
        <taxon>Eukaryota</taxon>
        <taxon>Fungi</taxon>
        <taxon>Dikarya</taxon>
        <taxon>Ascomycota</taxon>
        <taxon>Pezizomycotina</taxon>
        <taxon>Leotiomycetes</taxon>
        <taxon>Helotiales</taxon>
        <taxon>Drepanopezizaceae</taxon>
        <taxon>Drepanopeziza</taxon>
    </lineage>
</organism>
<protein>
    <submittedName>
        <fullName evidence="1">Uncharacterized protein</fullName>
    </submittedName>
</protein>
<dbReference type="OrthoDB" id="3597051at2759"/>
<evidence type="ECO:0000313" key="1">
    <source>
        <dbReference type="EMBL" id="EKD14918.1"/>
    </source>
</evidence>